<evidence type="ECO:0000313" key="1">
    <source>
        <dbReference type="EMBL" id="OMJ15651.1"/>
    </source>
</evidence>
<name>A0A1R1XLX2_9FUNG</name>
<accession>A0A1R1XLX2</accession>
<reference evidence="1 2" key="1">
    <citation type="submission" date="2017-01" db="EMBL/GenBank/DDBJ databases">
        <authorList>
            <person name="Mah S.A."/>
            <person name="Swanson W.J."/>
            <person name="Moy G.W."/>
            <person name="Vacquier V.D."/>
        </authorList>
    </citation>
    <scope>NUCLEOTIDE SEQUENCE [LARGE SCALE GENOMIC DNA]</scope>
    <source>
        <strain evidence="1 2">GSMNP</strain>
    </source>
</reference>
<keyword evidence="2" id="KW-1185">Reference proteome</keyword>
<protein>
    <submittedName>
        <fullName evidence="1">Uncharacterized protein</fullName>
    </submittedName>
</protein>
<dbReference type="Proteomes" id="UP000187283">
    <property type="component" value="Unassembled WGS sequence"/>
</dbReference>
<sequence length="166" mass="18887">MPRLGLTEIKIVLVDLVGSVFFSQENWSTLDDTEVGNRISDEKLIEIYTKGFYHTTEFCLGFKLIDSSSIKHILGDAVKNNKRNFVDFIVNNIKISSYKNHETVYHCAVNNYPRTMKSILDIENVSISILNKSLLQASISGRQKMARILKKAGAEITHNDKEHLKI</sequence>
<dbReference type="EMBL" id="LSSN01002598">
    <property type="protein sequence ID" value="OMJ15651.1"/>
    <property type="molecule type" value="Genomic_DNA"/>
</dbReference>
<gene>
    <name evidence="1" type="ORF">AYI70_g7115</name>
</gene>
<organism evidence="1 2">
    <name type="scientific">Smittium culicis</name>
    <dbReference type="NCBI Taxonomy" id="133412"/>
    <lineage>
        <taxon>Eukaryota</taxon>
        <taxon>Fungi</taxon>
        <taxon>Fungi incertae sedis</taxon>
        <taxon>Zoopagomycota</taxon>
        <taxon>Kickxellomycotina</taxon>
        <taxon>Harpellomycetes</taxon>
        <taxon>Harpellales</taxon>
        <taxon>Legeriomycetaceae</taxon>
        <taxon>Smittium</taxon>
    </lineage>
</organism>
<evidence type="ECO:0000313" key="2">
    <source>
        <dbReference type="Proteomes" id="UP000187283"/>
    </source>
</evidence>
<proteinExistence type="predicted"/>
<dbReference type="AlphaFoldDB" id="A0A1R1XLX2"/>
<comment type="caution">
    <text evidence="1">The sequence shown here is derived from an EMBL/GenBank/DDBJ whole genome shotgun (WGS) entry which is preliminary data.</text>
</comment>